<keyword evidence="2" id="KW-0479">Metal-binding</keyword>
<dbReference type="OrthoDB" id="2740448at2759"/>
<dbReference type="RefSeq" id="XP_040708875.1">
    <property type="nucleotide sequence ID" value="XM_040845972.1"/>
</dbReference>
<dbReference type="PROSITE" id="PS00463">
    <property type="entry name" value="ZN2_CY6_FUNGAL_1"/>
    <property type="match status" value="1"/>
</dbReference>
<keyword evidence="11" id="KW-1185">Reference proteome</keyword>
<evidence type="ECO:0000313" key="10">
    <source>
        <dbReference type="EMBL" id="OJJ65069.1"/>
    </source>
</evidence>
<feature type="domain" description="Zn(2)-C6 fungal-type" evidence="9">
    <location>
        <begin position="6"/>
        <end position="35"/>
    </location>
</feature>
<dbReference type="InterPro" id="IPR050797">
    <property type="entry name" value="Carb_Metab_Trans_Reg"/>
</dbReference>
<dbReference type="PROSITE" id="PS50048">
    <property type="entry name" value="ZN2_CY6_FUNGAL_2"/>
    <property type="match status" value="1"/>
</dbReference>
<evidence type="ECO:0000256" key="6">
    <source>
        <dbReference type="ARBA" id="ARBA00023163"/>
    </source>
</evidence>
<organism evidence="10 11">
    <name type="scientific">Aspergillus sydowii CBS 593.65</name>
    <dbReference type="NCBI Taxonomy" id="1036612"/>
    <lineage>
        <taxon>Eukaryota</taxon>
        <taxon>Fungi</taxon>
        <taxon>Dikarya</taxon>
        <taxon>Ascomycota</taxon>
        <taxon>Pezizomycotina</taxon>
        <taxon>Eurotiomycetes</taxon>
        <taxon>Eurotiomycetidae</taxon>
        <taxon>Eurotiales</taxon>
        <taxon>Aspergillaceae</taxon>
        <taxon>Aspergillus</taxon>
        <taxon>Aspergillus subgen. Nidulantes</taxon>
    </lineage>
</organism>
<dbReference type="GO" id="GO:0000981">
    <property type="term" value="F:DNA-binding transcription factor activity, RNA polymerase II-specific"/>
    <property type="evidence" value="ECO:0007669"/>
    <property type="project" value="InterPro"/>
</dbReference>
<evidence type="ECO:0000256" key="8">
    <source>
        <dbReference type="SAM" id="MobiDB-lite"/>
    </source>
</evidence>
<comment type="subcellular location">
    <subcellularLocation>
        <location evidence="1">Nucleus</location>
    </subcellularLocation>
</comment>
<evidence type="ECO:0000256" key="4">
    <source>
        <dbReference type="ARBA" id="ARBA00023015"/>
    </source>
</evidence>
<dbReference type="Pfam" id="PF00172">
    <property type="entry name" value="Zn_clus"/>
    <property type="match status" value="1"/>
</dbReference>
<dbReference type="GO" id="GO:0005634">
    <property type="term" value="C:nucleus"/>
    <property type="evidence" value="ECO:0007669"/>
    <property type="project" value="UniProtKB-SubCell"/>
</dbReference>
<keyword evidence="4" id="KW-0805">Transcription regulation</keyword>
<evidence type="ECO:0000259" key="9">
    <source>
        <dbReference type="PROSITE" id="PS50048"/>
    </source>
</evidence>
<dbReference type="SUPFAM" id="SSF57701">
    <property type="entry name" value="Zn2/Cys6 DNA-binding domain"/>
    <property type="match status" value="1"/>
</dbReference>
<dbReference type="SMART" id="SM00066">
    <property type="entry name" value="GAL4"/>
    <property type="match status" value="1"/>
</dbReference>
<dbReference type="Proteomes" id="UP000184356">
    <property type="component" value="Unassembled WGS sequence"/>
</dbReference>
<name>A0A1L9U080_9EURO</name>
<dbReference type="GeneID" id="63762045"/>
<feature type="region of interest" description="Disordered" evidence="8">
    <location>
        <begin position="69"/>
        <end position="92"/>
    </location>
</feature>
<evidence type="ECO:0000256" key="5">
    <source>
        <dbReference type="ARBA" id="ARBA00023125"/>
    </source>
</evidence>
<evidence type="ECO:0000256" key="7">
    <source>
        <dbReference type="ARBA" id="ARBA00023242"/>
    </source>
</evidence>
<dbReference type="CDD" id="cd12148">
    <property type="entry name" value="fungal_TF_MHR"/>
    <property type="match status" value="1"/>
</dbReference>
<evidence type="ECO:0000256" key="1">
    <source>
        <dbReference type="ARBA" id="ARBA00004123"/>
    </source>
</evidence>
<accession>A0A1L9U080</accession>
<keyword evidence="6" id="KW-0804">Transcription</keyword>
<dbReference type="GO" id="GO:0008270">
    <property type="term" value="F:zinc ion binding"/>
    <property type="evidence" value="ECO:0007669"/>
    <property type="project" value="InterPro"/>
</dbReference>
<evidence type="ECO:0000256" key="2">
    <source>
        <dbReference type="ARBA" id="ARBA00022723"/>
    </source>
</evidence>
<dbReference type="CDD" id="cd00067">
    <property type="entry name" value="GAL4"/>
    <property type="match status" value="1"/>
</dbReference>
<keyword evidence="3" id="KW-0862">Zinc</keyword>
<dbReference type="EMBL" id="KV878582">
    <property type="protein sequence ID" value="OJJ65069.1"/>
    <property type="molecule type" value="Genomic_DNA"/>
</dbReference>
<dbReference type="Gene3D" id="4.10.240.10">
    <property type="entry name" value="Zn(2)-C6 fungal-type DNA-binding domain"/>
    <property type="match status" value="1"/>
</dbReference>
<proteinExistence type="predicted"/>
<keyword evidence="5" id="KW-0238">DNA-binding</keyword>
<feature type="compositionally biased region" description="Low complexity" evidence="8">
    <location>
        <begin position="76"/>
        <end position="91"/>
    </location>
</feature>
<dbReference type="InterPro" id="IPR001138">
    <property type="entry name" value="Zn2Cys6_DnaBD"/>
</dbReference>
<sequence>MPLTLPCDACSFRRVKCDGKNPCSTCLRREQSCTYLKVRKRRGPKGPRRSTNARVQAMQKNLGIEKSCSMRGCSLPASDDTPTSPESSDVPLPSPVRRRIPLCTYYTYIDIFRSQLYTVWPIVSTNKLKSQLRDIENTESYALAAALCAATLAQLRLPGHSQAQEQSAVTSSDFVRECVRFRNDYNHQSSPSLESLLMSLFLHMYYANVDQIALATFALRDAITHAHLLNLGNGQQFKNCHIEEWQLRLRVYWILLVTERTFCMQHDLPTTLQTIEELPVPVDDGDSDPALLTGFCSLVRLFTRIDGPLIQEAQISSLHPAYSRARIADIQEALQTGATKDPSIDEVQRVDIWITLAWLSSLLWQYSASHFMLTSELSNEFFAPSYPFTIARSFLSLVCDASLDSVRPHGYGMEIKLFQLANSLLDVLVYVPSLTAPYDASDWGPRHAVVALEHLLDTTAGGKSERLDRLHDRMAELNFTPTPRRPLLESEWDEGFQDLEESSAVYEIPGAHKVDEDSSCKPGFQCSGGEVKEEDILQMTERDVGFSALFPDVGIGIVSLLPWSGDGDDLQDLGQGEISYGFPADIFALESHIPPVPAHPAGLSSAAFET</sequence>
<protein>
    <recommendedName>
        <fullName evidence="9">Zn(2)-C6 fungal-type domain-containing protein</fullName>
    </recommendedName>
</protein>
<dbReference type="GO" id="GO:0003677">
    <property type="term" value="F:DNA binding"/>
    <property type="evidence" value="ECO:0007669"/>
    <property type="project" value="UniProtKB-KW"/>
</dbReference>
<dbReference type="InterPro" id="IPR036864">
    <property type="entry name" value="Zn2-C6_fun-type_DNA-bd_sf"/>
</dbReference>
<evidence type="ECO:0000256" key="3">
    <source>
        <dbReference type="ARBA" id="ARBA00022833"/>
    </source>
</evidence>
<reference evidence="11" key="1">
    <citation type="journal article" date="2017" name="Genome Biol.">
        <title>Comparative genomics reveals high biological diversity and specific adaptations in the industrially and medically important fungal genus Aspergillus.</title>
        <authorList>
            <person name="de Vries R.P."/>
            <person name="Riley R."/>
            <person name="Wiebenga A."/>
            <person name="Aguilar-Osorio G."/>
            <person name="Amillis S."/>
            <person name="Uchima C.A."/>
            <person name="Anderluh G."/>
            <person name="Asadollahi M."/>
            <person name="Askin M."/>
            <person name="Barry K."/>
            <person name="Battaglia E."/>
            <person name="Bayram O."/>
            <person name="Benocci T."/>
            <person name="Braus-Stromeyer S.A."/>
            <person name="Caldana C."/>
            <person name="Canovas D."/>
            <person name="Cerqueira G.C."/>
            <person name="Chen F."/>
            <person name="Chen W."/>
            <person name="Choi C."/>
            <person name="Clum A."/>
            <person name="Dos Santos R.A."/>
            <person name="Damasio A.R."/>
            <person name="Diallinas G."/>
            <person name="Emri T."/>
            <person name="Fekete E."/>
            <person name="Flipphi M."/>
            <person name="Freyberg S."/>
            <person name="Gallo A."/>
            <person name="Gournas C."/>
            <person name="Habgood R."/>
            <person name="Hainaut M."/>
            <person name="Harispe M.L."/>
            <person name="Henrissat B."/>
            <person name="Hilden K.S."/>
            <person name="Hope R."/>
            <person name="Hossain A."/>
            <person name="Karabika E."/>
            <person name="Karaffa L."/>
            <person name="Karanyi Z."/>
            <person name="Krasevec N."/>
            <person name="Kuo A."/>
            <person name="Kusch H."/>
            <person name="LaButti K."/>
            <person name="Lagendijk E.L."/>
            <person name="Lapidus A."/>
            <person name="Levasseur A."/>
            <person name="Lindquist E."/>
            <person name="Lipzen A."/>
            <person name="Logrieco A.F."/>
            <person name="MacCabe A."/>
            <person name="Maekelae M.R."/>
            <person name="Malavazi I."/>
            <person name="Melin P."/>
            <person name="Meyer V."/>
            <person name="Mielnichuk N."/>
            <person name="Miskei M."/>
            <person name="Molnar A.P."/>
            <person name="Mule G."/>
            <person name="Ngan C.Y."/>
            <person name="Orejas M."/>
            <person name="Orosz E."/>
            <person name="Ouedraogo J.P."/>
            <person name="Overkamp K.M."/>
            <person name="Park H.-S."/>
            <person name="Perrone G."/>
            <person name="Piumi F."/>
            <person name="Punt P.J."/>
            <person name="Ram A.F."/>
            <person name="Ramon A."/>
            <person name="Rauscher S."/>
            <person name="Record E."/>
            <person name="Riano-Pachon D.M."/>
            <person name="Robert V."/>
            <person name="Roehrig J."/>
            <person name="Ruller R."/>
            <person name="Salamov A."/>
            <person name="Salih N.S."/>
            <person name="Samson R.A."/>
            <person name="Sandor E."/>
            <person name="Sanguinetti M."/>
            <person name="Schuetze T."/>
            <person name="Sepcic K."/>
            <person name="Shelest E."/>
            <person name="Sherlock G."/>
            <person name="Sophianopoulou V."/>
            <person name="Squina F.M."/>
            <person name="Sun H."/>
            <person name="Susca A."/>
            <person name="Todd R.B."/>
            <person name="Tsang A."/>
            <person name="Unkles S.E."/>
            <person name="van de Wiele N."/>
            <person name="van Rossen-Uffink D."/>
            <person name="Oliveira J.V."/>
            <person name="Vesth T.C."/>
            <person name="Visser J."/>
            <person name="Yu J.-H."/>
            <person name="Zhou M."/>
            <person name="Andersen M.R."/>
            <person name="Archer D.B."/>
            <person name="Baker S.E."/>
            <person name="Benoit I."/>
            <person name="Brakhage A.A."/>
            <person name="Braus G.H."/>
            <person name="Fischer R."/>
            <person name="Frisvad J.C."/>
            <person name="Goldman G.H."/>
            <person name="Houbraken J."/>
            <person name="Oakley B."/>
            <person name="Pocsi I."/>
            <person name="Scazzocchio C."/>
            <person name="Seiboth B."/>
            <person name="vanKuyk P.A."/>
            <person name="Wortman J."/>
            <person name="Dyer P.S."/>
            <person name="Grigoriev I.V."/>
        </authorList>
    </citation>
    <scope>NUCLEOTIDE SEQUENCE [LARGE SCALE GENOMIC DNA]</scope>
    <source>
        <strain evidence="11">CBS 593.65</strain>
    </source>
</reference>
<dbReference type="PANTHER" id="PTHR31668:SF18">
    <property type="entry name" value="MALTOSE FERMENTATION REGULATORY PROTEIN MAL13-RELATED"/>
    <property type="match status" value="1"/>
</dbReference>
<keyword evidence="7" id="KW-0539">Nucleus</keyword>
<dbReference type="PANTHER" id="PTHR31668">
    <property type="entry name" value="GLUCOSE TRANSPORT TRANSCRIPTION REGULATOR RGT1-RELATED-RELATED"/>
    <property type="match status" value="1"/>
</dbReference>
<evidence type="ECO:0000313" key="11">
    <source>
        <dbReference type="Proteomes" id="UP000184356"/>
    </source>
</evidence>
<dbReference type="AlphaFoldDB" id="A0A1L9U080"/>
<dbReference type="VEuPathDB" id="FungiDB:ASPSYDRAFT_39870"/>
<gene>
    <name evidence="10" type="ORF">ASPSYDRAFT_39870</name>
</gene>